<feature type="transmembrane region" description="Helical" evidence="1">
    <location>
        <begin position="511"/>
        <end position="529"/>
    </location>
</feature>
<feature type="transmembrane region" description="Helical" evidence="1">
    <location>
        <begin position="126"/>
        <end position="145"/>
    </location>
</feature>
<keyword evidence="3" id="KW-1185">Reference proteome</keyword>
<dbReference type="InterPro" id="IPR018580">
    <property type="entry name" value="Uncharacterised_YfhO"/>
</dbReference>
<protein>
    <submittedName>
        <fullName evidence="2">Membrane protein</fullName>
    </submittedName>
</protein>
<comment type="caution">
    <text evidence="2">The sequence shown here is derived from an EMBL/GenBank/DDBJ whole genome shotgun (WGS) entry which is preliminary data.</text>
</comment>
<evidence type="ECO:0000313" key="3">
    <source>
        <dbReference type="Proteomes" id="UP000030889"/>
    </source>
</evidence>
<sequence length="833" mass="92550">MDKKGKSFRWLPYVAAPVIFLLVSMLYFAPQFSGEKLDMHDVTQYVGASADIERHVEQYGEDPQWTGSSFSGMPSYMIDFKVPAWLIRHASKLPVRAMGEPAVLIFTAMLCFWLMTLLWKVNPWVGIVPALAYGFSTYTILIIGAGHISKVWAMAYIPLLIGAIVYTYRGRHLWFGVALAALAASLEISANHPQITYYFLLVIVALLINEFVRSYRHRVLPRFWKASGALLLAAVLAVGSNFAPLYFTAQHAADTTRGGSELAEGDAGGKAAQRGLDLEYATAWSYGRTESFNLFIPNLMGGSSAQPFSPDGPVAEVLANFGARPADLPIGTYWGDQPGTAGPTYLGAAVVFLAVLGLFVLRGSRKWWLLAVSLLALFLSWGSNMMWFTELCFKILPGYNKFRAVSTALVIVQWTFPLLACLLLSELWKGEIPARKIRRGLAWATGITGGIALLFALFGPKMFGFSAPGDYPLLYNIAAHSGFNEAGARQFADYVSDAMSAERAKMLRADAWRSLLFVLVSAGLVLLYAKGRMKRGILTACFAGLVCLDLIPVDLRYLSWDDFVPARRTQLYPTEADKEILKDTTPGYRVANFAVNTFSDATTSYFHRSVGGYHGAKLQRYQDLIDRHLVPMNMEVYNMLNTRYFIVPEMSGRLEAQFNPDANGAAWFVAEVIPSDTPNEEIDALNRIDTKRQAVADRRFTDRLPVTGTADTAASIRLTDYRVNRLTYEYDSATEGIAVFSEIYYDKGWKAYVDGTEAPYFRADYVLRAMALPAGHHTVEFVFRAPKFREASAVTLAGSLIILIGFAATAIYAVWDDRRKKDRNENNNILPEA</sequence>
<feature type="transmembrane region" description="Helical" evidence="1">
    <location>
        <begin position="793"/>
        <end position="815"/>
    </location>
</feature>
<keyword evidence="1" id="KW-1133">Transmembrane helix</keyword>
<dbReference type="PANTHER" id="PTHR38454">
    <property type="entry name" value="INTEGRAL MEMBRANE PROTEIN-RELATED"/>
    <property type="match status" value="1"/>
</dbReference>
<dbReference type="Proteomes" id="UP000030889">
    <property type="component" value="Unassembled WGS sequence"/>
</dbReference>
<feature type="transmembrane region" description="Helical" evidence="1">
    <location>
        <begin position="224"/>
        <end position="247"/>
    </location>
</feature>
<feature type="transmembrane region" description="Helical" evidence="1">
    <location>
        <begin position="368"/>
        <end position="388"/>
    </location>
</feature>
<name>A0ABR4YLD1_9BACT</name>
<feature type="transmembrane region" description="Helical" evidence="1">
    <location>
        <begin position="173"/>
        <end position="189"/>
    </location>
</feature>
<dbReference type="PANTHER" id="PTHR38454:SF1">
    <property type="entry name" value="INTEGRAL MEMBRANE PROTEIN"/>
    <property type="match status" value="1"/>
</dbReference>
<feature type="transmembrane region" description="Helical" evidence="1">
    <location>
        <begin position="536"/>
        <end position="558"/>
    </location>
</feature>
<gene>
    <name evidence="2" type="ORF">LG35_03370</name>
</gene>
<dbReference type="EMBL" id="JRGF01000003">
    <property type="protein sequence ID" value="KHE42643.1"/>
    <property type="molecule type" value="Genomic_DNA"/>
</dbReference>
<keyword evidence="1" id="KW-0472">Membrane</keyword>
<organism evidence="2 3">
    <name type="scientific">Alistipes inops</name>
    <dbReference type="NCBI Taxonomy" id="1501391"/>
    <lineage>
        <taxon>Bacteria</taxon>
        <taxon>Pseudomonadati</taxon>
        <taxon>Bacteroidota</taxon>
        <taxon>Bacteroidia</taxon>
        <taxon>Bacteroidales</taxon>
        <taxon>Rikenellaceae</taxon>
        <taxon>Alistipes</taxon>
    </lineage>
</organism>
<keyword evidence="1" id="KW-0812">Transmembrane</keyword>
<reference evidence="2 3" key="1">
    <citation type="submission" date="2014-09" db="EMBL/GenBank/DDBJ databases">
        <title>Alistipes sp. 627, sp. nov., a novel member of the family Rikenellaceae isolated from human faeces.</title>
        <authorList>
            <person name="Shkoporov A.N."/>
            <person name="Chaplin A.V."/>
            <person name="Motuzova O.V."/>
            <person name="Kafarskaia L.I."/>
            <person name="Khokhlova E.V."/>
            <person name="Efimov B.A."/>
        </authorList>
    </citation>
    <scope>NUCLEOTIDE SEQUENCE [LARGE SCALE GENOMIC DNA]</scope>
    <source>
        <strain evidence="2 3">627</strain>
    </source>
</reference>
<evidence type="ECO:0000313" key="2">
    <source>
        <dbReference type="EMBL" id="KHE42643.1"/>
    </source>
</evidence>
<feature type="transmembrane region" description="Helical" evidence="1">
    <location>
        <begin position="408"/>
        <end position="428"/>
    </location>
</feature>
<evidence type="ECO:0000256" key="1">
    <source>
        <dbReference type="SAM" id="Phobius"/>
    </source>
</evidence>
<feature type="transmembrane region" description="Helical" evidence="1">
    <location>
        <begin position="101"/>
        <end position="119"/>
    </location>
</feature>
<feature type="transmembrane region" description="Helical" evidence="1">
    <location>
        <begin position="12"/>
        <end position="29"/>
    </location>
</feature>
<accession>A0ABR4YLD1</accession>
<feature type="transmembrane region" description="Helical" evidence="1">
    <location>
        <begin position="440"/>
        <end position="458"/>
    </location>
</feature>
<feature type="transmembrane region" description="Helical" evidence="1">
    <location>
        <begin position="195"/>
        <end position="212"/>
    </location>
</feature>
<dbReference type="RefSeq" id="WP_035472214.1">
    <property type="nucleotide sequence ID" value="NZ_JRGF01000003.1"/>
</dbReference>
<feature type="transmembrane region" description="Helical" evidence="1">
    <location>
        <begin position="151"/>
        <end position="168"/>
    </location>
</feature>
<proteinExistence type="predicted"/>
<dbReference type="Pfam" id="PF09586">
    <property type="entry name" value="YfhO"/>
    <property type="match status" value="1"/>
</dbReference>
<feature type="transmembrane region" description="Helical" evidence="1">
    <location>
        <begin position="344"/>
        <end position="361"/>
    </location>
</feature>